<evidence type="ECO:0000313" key="1">
    <source>
        <dbReference type="EMBL" id="KAH6929091.1"/>
    </source>
</evidence>
<sequence>MGDIYPGDSQNLTAYYPNMYLVDRVGYCELEIAVPDGEKILHTVAFNTTVPRTGSSAPGFLRDFFAPAELKTCRSPDLDPTRSCQPVLCDIKYNGMRNFFNETSERCEPTANCWDNAEEEMTVNCHKGRPDPGNGWCLCDPGWESDPLDHDGFNPDLMVYHMCTVYVGVTTAAAGNSSSPAHRHRHRKKGYIANIPKKRRRGELERGAKLRSRGKSRGPVDGGTAGTIAEDYDASGDSGADEDGPSWYSSYISDVKMKNVVLPVSFRLL</sequence>
<dbReference type="EMBL" id="CM023486">
    <property type="protein sequence ID" value="KAH6929091.1"/>
    <property type="molecule type" value="Genomic_DNA"/>
</dbReference>
<dbReference type="Proteomes" id="UP000821845">
    <property type="component" value="Chromosome 6"/>
</dbReference>
<keyword evidence="2" id="KW-1185">Reference proteome</keyword>
<name>A0ACB7S562_HYAAI</name>
<protein>
    <submittedName>
        <fullName evidence="1">Uncharacterized protein</fullName>
    </submittedName>
</protein>
<proteinExistence type="predicted"/>
<reference evidence="1" key="1">
    <citation type="submission" date="2020-05" db="EMBL/GenBank/DDBJ databases">
        <title>Large-scale comparative analyses of tick genomes elucidate their genetic diversity and vector capacities.</title>
        <authorList>
            <person name="Jia N."/>
            <person name="Wang J."/>
            <person name="Shi W."/>
            <person name="Du L."/>
            <person name="Sun Y."/>
            <person name="Zhan W."/>
            <person name="Jiang J."/>
            <person name="Wang Q."/>
            <person name="Zhang B."/>
            <person name="Ji P."/>
            <person name="Sakyi L.B."/>
            <person name="Cui X."/>
            <person name="Yuan T."/>
            <person name="Jiang B."/>
            <person name="Yang W."/>
            <person name="Lam T.T.-Y."/>
            <person name="Chang Q."/>
            <person name="Ding S."/>
            <person name="Wang X."/>
            <person name="Zhu J."/>
            <person name="Ruan X."/>
            <person name="Zhao L."/>
            <person name="Wei J."/>
            <person name="Que T."/>
            <person name="Du C."/>
            <person name="Cheng J."/>
            <person name="Dai P."/>
            <person name="Han X."/>
            <person name="Huang E."/>
            <person name="Gao Y."/>
            <person name="Liu J."/>
            <person name="Shao H."/>
            <person name="Ye R."/>
            <person name="Li L."/>
            <person name="Wei W."/>
            <person name="Wang X."/>
            <person name="Wang C."/>
            <person name="Yang T."/>
            <person name="Huo Q."/>
            <person name="Li W."/>
            <person name="Guo W."/>
            <person name="Chen H."/>
            <person name="Zhou L."/>
            <person name="Ni X."/>
            <person name="Tian J."/>
            <person name="Zhou Y."/>
            <person name="Sheng Y."/>
            <person name="Liu T."/>
            <person name="Pan Y."/>
            <person name="Xia L."/>
            <person name="Li J."/>
            <person name="Zhao F."/>
            <person name="Cao W."/>
        </authorList>
    </citation>
    <scope>NUCLEOTIDE SEQUENCE</scope>
    <source>
        <strain evidence="1">Hyas-2018</strain>
    </source>
</reference>
<gene>
    <name evidence="1" type="ORF">HPB50_023389</name>
</gene>
<evidence type="ECO:0000313" key="2">
    <source>
        <dbReference type="Proteomes" id="UP000821845"/>
    </source>
</evidence>
<accession>A0ACB7S562</accession>
<organism evidence="1 2">
    <name type="scientific">Hyalomma asiaticum</name>
    <name type="common">Tick</name>
    <dbReference type="NCBI Taxonomy" id="266040"/>
    <lineage>
        <taxon>Eukaryota</taxon>
        <taxon>Metazoa</taxon>
        <taxon>Ecdysozoa</taxon>
        <taxon>Arthropoda</taxon>
        <taxon>Chelicerata</taxon>
        <taxon>Arachnida</taxon>
        <taxon>Acari</taxon>
        <taxon>Parasitiformes</taxon>
        <taxon>Ixodida</taxon>
        <taxon>Ixodoidea</taxon>
        <taxon>Ixodidae</taxon>
        <taxon>Hyalomminae</taxon>
        <taxon>Hyalomma</taxon>
    </lineage>
</organism>
<comment type="caution">
    <text evidence="1">The sequence shown here is derived from an EMBL/GenBank/DDBJ whole genome shotgun (WGS) entry which is preliminary data.</text>
</comment>